<dbReference type="PANTHER" id="PTHR37984:SF15">
    <property type="entry name" value="INTEGRASE CATALYTIC DOMAIN-CONTAINING PROTEIN"/>
    <property type="match status" value="1"/>
</dbReference>
<evidence type="ECO:0000259" key="1">
    <source>
        <dbReference type="Pfam" id="PF17921"/>
    </source>
</evidence>
<organism evidence="2 3">
    <name type="scientific">Stichopus japonicus</name>
    <name type="common">Sea cucumber</name>
    <dbReference type="NCBI Taxonomy" id="307972"/>
    <lineage>
        <taxon>Eukaryota</taxon>
        <taxon>Metazoa</taxon>
        <taxon>Echinodermata</taxon>
        <taxon>Eleutherozoa</taxon>
        <taxon>Echinozoa</taxon>
        <taxon>Holothuroidea</taxon>
        <taxon>Aspidochirotacea</taxon>
        <taxon>Aspidochirotida</taxon>
        <taxon>Stichopodidae</taxon>
        <taxon>Apostichopus</taxon>
    </lineage>
</organism>
<dbReference type="EMBL" id="MRZV01000963">
    <property type="protein sequence ID" value="PIK42090.1"/>
    <property type="molecule type" value="Genomic_DNA"/>
</dbReference>
<reference evidence="2 3" key="1">
    <citation type="journal article" date="2017" name="PLoS Biol.">
        <title>The sea cucumber genome provides insights into morphological evolution and visceral regeneration.</title>
        <authorList>
            <person name="Zhang X."/>
            <person name="Sun L."/>
            <person name="Yuan J."/>
            <person name="Sun Y."/>
            <person name="Gao Y."/>
            <person name="Zhang L."/>
            <person name="Li S."/>
            <person name="Dai H."/>
            <person name="Hamel J.F."/>
            <person name="Liu C."/>
            <person name="Yu Y."/>
            <person name="Liu S."/>
            <person name="Lin W."/>
            <person name="Guo K."/>
            <person name="Jin S."/>
            <person name="Xu P."/>
            <person name="Storey K.B."/>
            <person name="Huan P."/>
            <person name="Zhang T."/>
            <person name="Zhou Y."/>
            <person name="Zhang J."/>
            <person name="Lin C."/>
            <person name="Li X."/>
            <person name="Xing L."/>
            <person name="Huo D."/>
            <person name="Sun M."/>
            <person name="Wang L."/>
            <person name="Mercier A."/>
            <person name="Li F."/>
            <person name="Yang H."/>
            <person name="Xiang J."/>
        </authorList>
    </citation>
    <scope>NUCLEOTIDE SEQUENCE [LARGE SCALE GENOMIC DNA]</scope>
    <source>
        <strain evidence="2">Shaxun</strain>
        <tissue evidence="2">Muscle</tissue>
    </source>
</reference>
<dbReference type="Pfam" id="PF17921">
    <property type="entry name" value="Integrase_H2C2"/>
    <property type="match status" value="1"/>
</dbReference>
<evidence type="ECO:0000313" key="2">
    <source>
        <dbReference type="EMBL" id="PIK42090.1"/>
    </source>
</evidence>
<evidence type="ECO:0000313" key="3">
    <source>
        <dbReference type="Proteomes" id="UP000230750"/>
    </source>
</evidence>
<gene>
    <name evidence="2" type="ORF">BSL78_21057</name>
</gene>
<dbReference type="InterPro" id="IPR041588">
    <property type="entry name" value="Integrase_H2C2"/>
</dbReference>
<proteinExistence type="predicted"/>
<dbReference type="FunFam" id="1.10.340.70:FF:000001">
    <property type="entry name" value="Retrovirus-related Pol polyprotein from transposon gypsy-like Protein"/>
    <property type="match status" value="1"/>
</dbReference>
<sequence length="243" mass="27979">MFDFDVLYKPARLNQAADALSRRPRTTSSNPLITHSDFVSVAKLSILPTELQHTTVDCELNAITCETSECLTFSSYSKDQFREFQLKDPEFFSPRKFWNEGRKPVAGDDNLPNDPETKLLLREWDKLLEKEELLYRSCDGNDQLLLPKVLRSEVLSACHDDTGHQGHKRTIALVKTRCYWPKFAKDVTEYCDQCDRCTRAKIPPKIREPLRHMMASRPNELLAIDFTLIERDACGKENALIVV</sequence>
<comment type="caution">
    <text evidence="2">The sequence shown here is derived from an EMBL/GenBank/DDBJ whole genome shotgun (WGS) entry which is preliminary data.</text>
</comment>
<dbReference type="AlphaFoldDB" id="A0A2G8K287"/>
<name>A0A2G8K287_STIJA</name>
<keyword evidence="3" id="KW-1185">Reference proteome</keyword>
<protein>
    <submittedName>
        <fullName evidence="2">Pol polyprotein</fullName>
    </submittedName>
</protein>
<dbReference type="InterPro" id="IPR050951">
    <property type="entry name" value="Retrovirus_Pol_polyprotein"/>
</dbReference>
<dbReference type="OrthoDB" id="4369127at2759"/>
<dbReference type="PANTHER" id="PTHR37984">
    <property type="entry name" value="PROTEIN CBG26694"/>
    <property type="match status" value="1"/>
</dbReference>
<accession>A0A2G8K287</accession>
<feature type="domain" description="Integrase zinc-binding" evidence="1">
    <location>
        <begin position="147"/>
        <end position="202"/>
    </location>
</feature>
<dbReference type="Gene3D" id="1.10.340.70">
    <property type="match status" value="1"/>
</dbReference>
<dbReference type="Proteomes" id="UP000230750">
    <property type="component" value="Unassembled WGS sequence"/>
</dbReference>